<name>A0ABV9Q2L3_9BACL</name>
<reference evidence="2" key="1">
    <citation type="journal article" date="2019" name="Int. J. Syst. Evol. Microbiol.">
        <title>The Global Catalogue of Microorganisms (GCM) 10K type strain sequencing project: providing services to taxonomists for standard genome sequencing and annotation.</title>
        <authorList>
            <consortium name="The Broad Institute Genomics Platform"/>
            <consortium name="The Broad Institute Genome Sequencing Center for Infectious Disease"/>
            <person name="Wu L."/>
            <person name="Ma J."/>
        </authorList>
    </citation>
    <scope>NUCLEOTIDE SEQUENCE [LARGE SCALE GENOMIC DNA]</scope>
    <source>
        <strain evidence="2">WYCCWR 12678</strain>
    </source>
</reference>
<dbReference type="EMBL" id="JBHSHC010000064">
    <property type="protein sequence ID" value="MFC4767507.1"/>
    <property type="molecule type" value="Genomic_DNA"/>
</dbReference>
<gene>
    <name evidence="1" type="ORF">ACFO8Q_09045</name>
</gene>
<dbReference type="Proteomes" id="UP001596002">
    <property type="component" value="Unassembled WGS sequence"/>
</dbReference>
<proteinExistence type="predicted"/>
<organism evidence="1 2">
    <name type="scientific">Effusibacillus consociatus</name>
    <dbReference type="NCBI Taxonomy" id="1117041"/>
    <lineage>
        <taxon>Bacteria</taxon>
        <taxon>Bacillati</taxon>
        <taxon>Bacillota</taxon>
        <taxon>Bacilli</taxon>
        <taxon>Bacillales</taxon>
        <taxon>Alicyclobacillaceae</taxon>
        <taxon>Effusibacillus</taxon>
    </lineage>
</organism>
<evidence type="ECO:0000313" key="2">
    <source>
        <dbReference type="Proteomes" id="UP001596002"/>
    </source>
</evidence>
<keyword evidence="2" id="KW-1185">Reference proteome</keyword>
<dbReference type="RefSeq" id="WP_380025429.1">
    <property type="nucleotide sequence ID" value="NZ_JBHSHC010000064.1"/>
</dbReference>
<protein>
    <submittedName>
        <fullName evidence="1">Uncharacterized protein</fullName>
    </submittedName>
</protein>
<sequence length="103" mass="12096">MNKELEQSLSAVLQNWQRMQTETGEDSEENADRFESSFYEFIDVLRDWIDGLEKRPTGLEDAAALPEIQQIMSRLPGPLSLNFETELELILERITREEEEKYD</sequence>
<evidence type="ECO:0000313" key="1">
    <source>
        <dbReference type="EMBL" id="MFC4767507.1"/>
    </source>
</evidence>
<comment type="caution">
    <text evidence="1">The sequence shown here is derived from an EMBL/GenBank/DDBJ whole genome shotgun (WGS) entry which is preliminary data.</text>
</comment>
<accession>A0ABV9Q2L3</accession>